<dbReference type="InterPro" id="IPR057978">
    <property type="entry name" value="TPR_DAAF5"/>
</dbReference>
<evidence type="ECO:0000259" key="2">
    <source>
        <dbReference type="Pfam" id="PF23227"/>
    </source>
</evidence>
<sequence length="956" mass="106294">MERCRETAIHMLGDFIRCVPQPEDSLPYLMPALTQRLGGKEILEPAEELRLSMVEVLTLTVEVCGRHLAPYLDDMMKILQRTIVDPFPDVKRESCKCTVHFAKSVPEHFHMQAESLVKPLMQTVSHQHSRVRVSTIEATGAVIQYGTGKNVDDVLSHMAQRLFDDSPQVRKAVTVVVGDWLLHLRDRYSYFHKLIPLLLSSLSDDIPEISQRAAELWRQTGTLWEQENEDDLKDKMDFLLTPPDLYPAGVARPGLGCRELVVRNLSNLLPALARDVVDWVAGTRVKTAQLLYALLLHAEDHCTQHLQLLLSTLYRACNDPESDVVTNCLRSAKLLGTFVSPEVFLKLLLVHLETPSSSPHTPLMVLAAVLGGCSGDLLKPHLQKIADTLVQPDVCQEYQQPRGFLKLLMVTWRPLSSPHTPLMVLAAVLGGLLRRPLETTHQKIAIRWSNQTSAKVPALARPGLGCRELVVRNLSNLLPALARDSAPAAAALHAVPRLQRPESDVVTNCLRSAKLLGTFVSPEVFLKLLLVHLETPSSSPHTPLMVLAAVLGGCSGDLLKPHLQKIADTLVQPDVCQEYQQAVYLDQLLSCVDVLLSVCEKDCCSVSLQLLQVLVTVQSLSTEPLLTDKAEQSVVSLCKVQVLLTVADLYRQHMDQLLQWLSASQKTWTSYSPQRLQLQVIATQSGPVIGEFLPLLMPLLQNCLDPERDPEMRLHMFTMLSKLLLDATHTLDSQGRFCEHLDVFLLELLLPNLVWKAGRTAAAIRTSALSCLLALLQGGAIPPSQLLAVEERLSPQVLSALEEDSQLSRLLACRSLSTLLKLIGPSLHPDALNNIYPEVLKRLDDSSEEVRSVALRALGLWLASLGKDYNSQLYSQHLEVLFQQLLLHLDDPDSRVQDTVLEVLKTGSGVHPALLKQEVEAVRDKQRTPVYCDQLLQHIHSTQGYGVEMHSIGKIY</sequence>
<dbReference type="GO" id="GO:0036158">
    <property type="term" value="P:outer dynein arm assembly"/>
    <property type="evidence" value="ECO:0007669"/>
    <property type="project" value="TreeGrafter"/>
</dbReference>
<feature type="domain" description="Maestro/Maestro-like HEAT-repeats" evidence="2">
    <location>
        <begin position="791"/>
        <end position="898"/>
    </location>
</feature>
<dbReference type="GO" id="GO:0045505">
    <property type="term" value="F:dynein intermediate chain binding"/>
    <property type="evidence" value="ECO:0007669"/>
    <property type="project" value="TreeGrafter"/>
</dbReference>
<evidence type="ECO:0000313" key="6">
    <source>
        <dbReference type="RefSeq" id="XP_038844601.1"/>
    </source>
</evidence>
<reference evidence="6" key="1">
    <citation type="submission" date="2025-08" db="UniProtKB">
        <authorList>
            <consortium name="RefSeq"/>
        </authorList>
    </citation>
    <scope>IDENTIFICATION</scope>
    <source>
        <tissue evidence="6">White muscle</tissue>
    </source>
</reference>
<dbReference type="InterPro" id="IPR056497">
    <property type="entry name" value="HEAT_DAAF5"/>
</dbReference>
<feature type="repeat" description="HEAT" evidence="1">
    <location>
        <begin position="835"/>
        <end position="873"/>
    </location>
</feature>
<dbReference type="GeneID" id="120044085"/>
<dbReference type="PROSITE" id="PS50077">
    <property type="entry name" value="HEAT_REPEAT"/>
    <property type="match status" value="1"/>
</dbReference>
<organism evidence="5 6">
    <name type="scientific">Salvelinus namaycush</name>
    <name type="common">Lake trout</name>
    <name type="synonym">Salmo namaycush</name>
    <dbReference type="NCBI Taxonomy" id="8040"/>
    <lineage>
        <taxon>Eukaryota</taxon>
        <taxon>Metazoa</taxon>
        <taxon>Chordata</taxon>
        <taxon>Craniata</taxon>
        <taxon>Vertebrata</taxon>
        <taxon>Euteleostomi</taxon>
        <taxon>Actinopterygii</taxon>
        <taxon>Neopterygii</taxon>
        <taxon>Teleostei</taxon>
        <taxon>Protacanthopterygii</taxon>
        <taxon>Salmoniformes</taxon>
        <taxon>Salmonidae</taxon>
        <taxon>Salmoninae</taxon>
        <taxon>Salvelinus</taxon>
    </lineage>
</organism>
<dbReference type="InterPro" id="IPR016024">
    <property type="entry name" value="ARM-type_fold"/>
</dbReference>
<protein>
    <submittedName>
        <fullName evidence="6">Dynein assembly factor 5, axonemal-like</fullName>
    </submittedName>
</protein>
<dbReference type="PANTHER" id="PTHR16216:SF2">
    <property type="entry name" value="DYNEIN AXONEMAL ASSEMBLY FACTOR 5"/>
    <property type="match status" value="1"/>
</dbReference>
<evidence type="ECO:0000259" key="4">
    <source>
        <dbReference type="Pfam" id="PF25757"/>
    </source>
</evidence>
<name>A0A8U0QHM5_SALNM</name>
<gene>
    <name evidence="6" type="primary">LOC120044085</name>
</gene>
<dbReference type="GO" id="GO:0003341">
    <property type="term" value="P:cilium movement"/>
    <property type="evidence" value="ECO:0007669"/>
    <property type="project" value="TreeGrafter"/>
</dbReference>
<feature type="domain" description="Dynein axonemal assembly factor 5 TPR repeats" evidence="4">
    <location>
        <begin position="1"/>
        <end position="235"/>
    </location>
</feature>
<keyword evidence="5" id="KW-1185">Reference proteome</keyword>
<dbReference type="Pfam" id="PF25757">
    <property type="entry name" value="TPR_DNAAF5"/>
    <property type="match status" value="1"/>
</dbReference>
<feature type="domain" description="Dynein axonemal assembly factor 5 HEAT-repeat" evidence="3">
    <location>
        <begin position="245"/>
        <end position="402"/>
    </location>
</feature>
<evidence type="ECO:0000313" key="5">
    <source>
        <dbReference type="Proteomes" id="UP000808372"/>
    </source>
</evidence>
<dbReference type="RefSeq" id="XP_038844601.1">
    <property type="nucleotide sequence ID" value="XM_038988673.1"/>
</dbReference>
<dbReference type="Proteomes" id="UP000808372">
    <property type="component" value="Chromosome 3"/>
</dbReference>
<dbReference type="Pfam" id="PF24573">
    <property type="entry name" value="HEAT_DAAF5"/>
    <property type="match status" value="2"/>
</dbReference>
<accession>A0A8U0QHM5</accession>
<dbReference type="Pfam" id="PF23227">
    <property type="entry name" value="HEAT_MROH2B_C"/>
    <property type="match status" value="1"/>
</dbReference>
<evidence type="ECO:0000256" key="1">
    <source>
        <dbReference type="PROSITE-ProRule" id="PRU00103"/>
    </source>
</evidence>
<dbReference type="InterPro" id="IPR011989">
    <property type="entry name" value="ARM-like"/>
</dbReference>
<dbReference type="GO" id="GO:0005737">
    <property type="term" value="C:cytoplasm"/>
    <property type="evidence" value="ECO:0007669"/>
    <property type="project" value="TreeGrafter"/>
</dbReference>
<dbReference type="InterPro" id="IPR055406">
    <property type="entry name" value="HEAT_Maestro"/>
</dbReference>
<dbReference type="PANTHER" id="PTHR16216">
    <property type="entry name" value="DYNEIN ASSEMBLY FACTOR 5, AXONEMAL"/>
    <property type="match status" value="1"/>
</dbReference>
<proteinExistence type="predicted"/>
<evidence type="ECO:0000259" key="3">
    <source>
        <dbReference type="Pfam" id="PF24573"/>
    </source>
</evidence>
<dbReference type="Gene3D" id="1.25.10.10">
    <property type="entry name" value="Leucine-rich Repeat Variant"/>
    <property type="match status" value="4"/>
</dbReference>
<dbReference type="KEGG" id="snh:120044085"/>
<dbReference type="GO" id="GO:0036159">
    <property type="term" value="P:inner dynein arm assembly"/>
    <property type="evidence" value="ECO:0007669"/>
    <property type="project" value="TreeGrafter"/>
</dbReference>
<dbReference type="InterPro" id="IPR021133">
    <property type="entry name" value="HEAT_type_2"/>
</dbReference>
<dbReference type="AlphaFoldDB" id="A0A8U0QHM5"/>
<dbReference type="SUPFAM" id="SSF48371">
    <property type="entry name" value="ARM repeat"/>
    <property type="match status" value="1"/>
</dbReference>
<feature type="domain" description="Dynein axonemal assembly factor 5 HEAT-repeat" evidence="3">
    <location>
        <begin position="499"/>
        <end position="621"/>
    </location>
</feature>
<dbReference type="InterPro" id="IPR052623">
    <property type="entry name" value="DAAF5"/>
</dbReference>
<dbReference type="FunFam" id="1.25.10.10:FF:000746">
    <property type="entry name" value="Dynein assembly factor 5, axonemal"/>
    <property type="match status" value="1"/>
</dbReference>